<dbReference type="AlphaFoldDB" id="A0A9W9FFE0"/>
<evidence type="ECO:0000313" key="3">
    <source>
        <dbReference type="Proteomes" id="UP001149074"/>
    </source>
</evidence>
<evidence type="ECO:0000313" key="2">
    <source>
        <dbReference type="EMBL" id="KAJ5099070.1"/>
    </source>
</evidence>
<dbReference type="GeneID" id="81357544"/>
<accession>A0A9W9FFE0</accession>
<reference evidence="2" key="1">
    <citation type="submission" date="2022-11" db="EMBL/GenBank/DDBJ databases">
        <authorList>
            <person name="Petersen C."/>
        </authorList>
    </citation>
    <scope>NUCLEOTIDE SEQUENCE</scope>
    <source>
        <strain evidence="2">IBT 30761</strain>
    </source>
</reference>
<name>A0A9W9FFE0_9EURO</name>
<evidence type="ECO:0000256" key="1">
    <source>
        <dbReference type="SAM" id="MobiDB-lite"/>
    </source>
</evidence>
<feature type="compositionally biased region" description="Basic and acidic residues" evidence="1">
    <location>
        <begin position="97"/>
        <end position="120"/>
    </location>
</feature>
<gene>
    <name evidence="2" type="ORF">N7532_006071</name>
</gene>
<reference evidence="2" key="2">
    <citation type="journal article" date="2023" name="IMA Fungus">
        <title>Comparative genomic study of the Penicillium genus elucidates a diverse pangenome and 15 lateral gene transfer events.</title>
        <authorList>
            <person name="Petersen C."/>
            <person name="Sorensen T."/>
            <person name="Nielsen M.R."/>
            <person name="Sondergaard T.E."/>
            <person name="Sorensen J.L."/>
            <person name="Fitzpatrick D.A."/>
            <person name="Frisvad J.C."/>
            <person name="Nielsen K.L."/>
        </authorList>
    </citation>
    <scope>NUCLEOTIDE SEQUENCE</scope>
    <source>
        <strain evidence="2">IBT 30761</strain>
    </source>
</reference>
<comment type="caution">
    <text evidence="2">The sequence shown here is derived from an EMBL/GenBank/DDBJ whole genome shotgun (WGS) entry which is preliminary data.</text>
</comment>
<sequence length="134" mass="15064">MPMAWGPEAETRLLMAIFKQVRDKHVKLDMHEIAAYVGPGKKTATEKTQPGPRRGKKRKRDEVQEEVIVSSADNESSDQGDVGVQVVIPESPKSTKVMRDVKDEQSEVKKEPKVKEEPIAKKLHQVKIHGDEEA</sequence>
<dbReference type="RefSeq" id="XP_056474724.1">
    <property type="nucleotide sequence ID" value="XM_056618565.1"/>
</dbReference>
<proteinExistence type="predicted"/>
<feature type="region of interest" description="Disordered" evidence="1">
    <location>
        <begin position="38"/>
        <end position="134"/>
    </location>
</feature>
<protein>
    <submittedName>
        <fullName evidence="2">Uncharacterized protein</fullName>
    </submittedName>
</protein>
<keyword evidence="3" id="KW-1185">Reference proteome</keyword>
<dbReference type="OrthoDB" id="5418867at2759"/>
<dbReference type="Proteomes" id="UP001149074">
    <property type="component" value="Unassembled WGS sequence"/>
</dbReference>
<dbReference type="EMBL" id="JAPQKI010000005">
    <property type="protein sequence ID" value="KAJ5099070.1"/>
    <property type="molecule type" value="Genomic_DNA"/>
</dbReference>
<organism evidence="2 3">
    <name type="scientific">Penicillium argentinense</name>
    <dbReference type="NCBI Taxonomy" id="1131581"/>
    <lineage>
        <taxon>Eukaryota</taxon>
        <taxon>Fungi</taxon>
        <taxon>Dikarya</taxon>
        <taxon>Ascomycota</taxon>
        <taxon>Pezizomycotina</taxon>
        <taxon>Eurotiomycetes</taxon>
        <taxon>Eurotiomycetidae</taxon>
        <taxon>Eurotiales</taxon>
        <taxon>Aspergillaceae</taxon>
        <taxon>Penicillium</taxon>
    </lineage>
</organism>